<gene>
    <name evidence="2" type="ORF">PCL_07156</name>
</gene>
<evidence type="ECO:0000256" key="1">
    <source>
        <dbReference type="SAM" id="MobiDB-lite"/>
    </source>
</evidence>
<accession>A0A2U3DT04</accession>
<evidence type="ECO:0000313" key="2">
    <source>
        <dbReference type="EMBL" id="PWI65387.1"/>
    </source>
</evidence>
<feature type="region of interest" description="Disordered" evidence="1">
    <location>
        <begin position="26"/>
        <end position="69"/>
    </location>
</feature>
<name>A0A2U3DT04_PURLI</name>
<comment type="caution">
    <text evidence="2">The sequence shown here is derived from an EMBL/GenBank/DDBJ whole genome shotgun (WGS) entry which is preliminary data.</text>
</comment>
<feature type="compositionally biased region" description="Low complexity" evidence="1">
    <location>
        <begin position="52"/>
        <end position="61"/>
    </location>
</feature>
<proteinExistence type="predicted"/>
<dbReference type="Proteomes" id="UP000245956">
    <property type="component" value="Unassembled WGS sequence"/>
</dbReference>
<dbReference type="EMBL" id="LCWV01000034">
    <property type="protein sequence ID" value="PWI65387.1"/>
    <property type="molecule type" value="Genomic_DNA"/>
</dbReference>
<organism evidence="2 3">
    <name type="scientific">Purpureocillium lilacinum</name>
    <name type="common">Paecilomyces lilacinus</name>
    <dbReference type="NCBI Taxonomy" id="33203"/>
    <lineage>
        <taxon>Eukaryota</taxon>
        <taxon>Fungi</taxon>
        <taxon>Dikarya</taxon>
        <taxon>Ascomycota</taxon>
        <taxon>Pezizomycotina</taxon>
        <taxon>Sordariomycetes</taxon>
        <taxon>Hypocreomycetidae</taxon>
        <taxon>Hypocreales</taxon>
        <taxon>Ophiocordycipitaceae</taxon>
        <taxon>Purpureocillium</taxon>
    </lineage>
</organism>
<dbReference type="AlphaFoldDB" id="A0A2U3DT04"/>
<evidence type="ECO:0000313" key="3">
    <source>
        <dbReference type="Proteomes" id="UP000245956"/>
    </source>
</evidence>
<protein>
    <submittedName>
        <fullName evidence="2">Uncharacterized protein</fullName>
    </submittedName>
</protein>
<reference evidence="2 3" key="1">
    <citation type="journal article" date="2016" name="Front. Microbiol.">
        <title>Genome and transcriptome sequences reveal the specific parasitism of the nematophagous Purpureocillium lilacinum 36-1.</title>
        <authorList>
            <person name="Xie J."/>
            <person name="Li S."/>
            <person name="Mo C."/>
            <person name="Xiao X."/>
            <person name="Peng D."/>
            <person name="Wang G."/>
            <person name="Xiao Y."/>
        </authorList>
    </citation>
    <scope>NUCLEOTIDE SEQUENCE [LARGE SCALE GENOMIC DNA]</scope>
    <source>
        <strain evidence="2 3">36-1</strain>
    </source>
</reference>
<sequence>MESAANLGSLGGVAAAAKAGDFSRQRLLPQAAAPQDSGGRRHFRIPPRPSLRRLPSAARPSFPLPWRRPGAAPDRDAQAVIFTTTRNPFVLGPGLRQCFVSLWPDGPPIAARPPACSSPFYPGNWPPSSDAHLASQRAGLFPTLLVPLWGLRALESSRRTCAAKLHGGLAYSRTASSELAHGP</sequence>